<dbReference type="Proteomes" id="UP001596135">
    <property type="component" value="Unassembled WGS sequence"/>
</dbReference>
<feature type="region of interest" description="Disordered" evidence="6">
    <location>
        <begin position="1125"/>
        <end position="1160"/>
    </location>
</feature>
<proteinExistence type="inferred from homology"/>
<evidence type="ECO:0000259" key="7">
    <source>
        <dbReference type="PROSITE" id="PS51755"/>
    </source>
</evidence>
<dbReference type="SUPFAM" id="SSF46894">
    <property type="entry name" value="C-terminal effector domain of the bipartite response regulators"/>
    <property type="match status" value="1"/>
</dbReference>
<dbReference type="InterPro" id="IPR005158">
    <property type="entry name" value="BTAD"/>
</dbReference>
<feature type="domain" description="OmpR/PhoB-type" evidence="7">
    <location>
        <begin position="1"/>
        <end position="105"/>
    </location>
</feature>
<keyword evidence="3 5" id="KW-0238">DNA-binding</keyword>
<dbReference type="Pfam" id="PF00486">
    <property type="entry name" value="Trans_reg_C"/>
    <property type="match status" value="1"/>
</dbReference>
<evidence type="ECO:0000313" key="9">
    <source>
        <dbReference type="Proteomes" id="UP001596135"/>
    </source>
</evidence>
<dbReference type="PROSITE" id="PS51755">
    <property type="entry name" value="OMPR_PHOB"/>
    <property type="match status" value="1"/>
</dbReference>
<evidence type="ECO:0000256" key="4">
    <source>
        <dbReference type="ARBA" id="ARBA00023163"/>
    </source>
</evidence>
<evidence type="ECO:0000256" key="6">
    <source>
        <dbReference type="SAM" id="MobiDB-lite"/>
    </source>
</evidence>
<feature type="DNA-binding region" description="OmpR/PhoB-type" evidence="5">
    <location>
        <begin position="1"/>
        <end position="105"/>
    </location>
</feature>
<dbReference type="RefSeq" id="WP_379156836.1">
    <property type="nucleotide sequence ID" value="NZ_JBHSRJ010000005.1"/>
</dbReference>
<evidence type="ECO:0000256" key="1">
    <source>
        <dbReference type="ARBA" id="ARBA00005820"/>
    </source>
</evidence>
<dbReference type="SMART" id="SM01043">
    <property type="entry name" value="BTAD"/>
    <property type="match status" value="1"/>
</dbReference>
<dbReference type="InterPro" id="IPR036388">
    <property type="entry name" value="WH-like_DNA-bd_sf"/>
</dbReference>
<name>A0ABW1LN16_9ACTN</name>
<accession>A0ABW1LN16</accession>
<comment type="caution">
    <text evidence="8">The sequence shown here is derived from an EMBL/GenBank/DDBJ whole genome shotgun (WGS) entry which is preliminary data.</text>
</comment>
<dbReference type="InterPro" id="IPR051677">
    <property type="entry name" value="AfsR-DnrI-RedD_regulator"/>
</dbReference>
<dbReference type="InterPro" id="IPR001867">
    <property type="entry name" value="OmpR/PhoB-type_DNA-bd"/>
</dbReference>
<reference evidence="9" key="1">
    <citation type="journal article" date="2019" name="Int. J. Syst. Evol. Microbiol.">
        <title>The Global Catalogue of Microorganisms (GCM) 10K type strain sequencing project: providing services to taxonomists for standard genome sequencing and annotation.</title>
        <authorList>
            <consortium name="The Broad Institute Genomics Platform"/>
            <consortium name="The Broad Institute Genome Sequencing Center for Infectious Disease"/>
            <person name="Wu L."/>
            <person name="Ma J."/>
        </authorList>
    </citation>
    <scope>NUCLEOTIDE SEQUENCE [LARGE SCALE GENOMIC DNA]</scope>
    <source>
        <strain evidence="9">CCUG 54522</strain>
    </source>
</reference>
<keyword evidence="9" id="KW-1185">Reference proteome</keyword>
<evidence type="ECO:0000256" key="2">
    <source>
        <dbReference type="ARBA" id="ARBA00023015"/>
    </source>
</evidence>
<dbReference type="SUPFAM" id="SSF52540">
    <property type="entry name" value="P-loop containing nucleoside triphosphate hydrolases"/>
    <property type="match status" value="1"/>
</dbReference>
<protein>
    <submittedName>
        <fullName evidence="8">BTAD domain-containing putative transcriptional regulator</fullName>
    </submittedName>
</protein>
<dbReference type="PANTHER" id="PTHR35807">
    <property type="entry name" value="TRANSCRIPTIONAL REGULATOR REDD-RELATED"/>
    <property type="match status" value="1"/>
</dbReference>
<keyword evidence="2" id="KW-0805">Transcription regulation</keyword>
<dbReference type="InterPro" id="IPR016032">
    <property type="entry name" value="Sig_transdc_resp-reg_C-effctor"/>
</dbReference>
<dbReference type="InterPro" id="IPR041664">
    <property type="entry name" value="AAA_16"/>
</dbReference>
<dbReference type="Gene3D" id="1.25.40.10">
    <property type="entry name" value="Tetratricopeptide repeat domain"/>
    <property type="match status" value="1"/>
</dbReference>
<evidence type="ECO:0000256" key="3">
    <source>
        <dbReference type="ARBA" id="ARBA00023125"/>
    </source>
</evidence>
<comment type="similarity">
    <text evidence="1">Belongs to the AfsR/DnrI/RedD regulatory family.</text>
</comment>
<dbReference type="CDD" id="cd15831">
    <property type="entry name" value="BTAD"/>
    <property type="match status" value="1"/>
</dbReference>
<dbReference type="EMBL" id="JBHSRJ010000005">
    <property type="protein sequence ID" value="MFC6044811.1"/>
    <property type="molecule type" value="Genomic_DNA"/>
</dbReference>
<dbReference type="Pfam" id="PF03704">
    <property type="entry name" value="BTAD"/>
    <property type="match status" value="1"/>
</dbReference>
<gene>
    <name evidence="8" type="ORF">ACFPYL_17105</name>
</gene>
<dbReference type="InterPro" id="IPR011990">
    <property type="entry name" value="TPR-like_helical_dom_sf"/>
</dbReference>
<dbReference type="Gene3D" id="3.40.50.300">
    <property type="entry name" value="P-loop containing nucleotide triphosphate hydrolases"/>
    <property type="match status" value="1"/>
</dbReference>
<dbReference type="InterPro" id="IPR027417">
    <property type="entry name" value="P-loop_NTPase"/>
</dbReference>
<dbReference type="SUPFAM" id="SSF48452">
    <property type="entry name" value="TPR-like"/>
    <property type="match status" value="1"/>
</dbReference>
<dbReference type="Pfam" id="PF13191">
    <property type="entry name" value="AAA_16"/>
    <property type="match status" value="1"/>
</dbReference>
<dbReference type="Gene3D" id="1.10.10.10">
    <property type="entry name" value="Winged helix-like DNA-binding domain superfamily/Winged helix DNA-binding domain"/>
    <property type="match status" value="1"/>
</dbReference>
<dbReference type="PANTHER" id="PTHR35807:SF1">
    <property type="entry name" value="TRANSCRIPTIONAL REGULATOR REDD"/>
    <property type="match status" value="1"/>
</dbReference>
<organism evidence="8 9">
    <name type="scientific">Nocardioides hankookensis</name>
    <dbReference type="NCBI Taxonomy" id="443157"/>
    <lineage>
        <taxon>Bacteria</taxon>
        <taxon>Bacillati</taxon>
        <taxon>Actinomycetota</taxon>
        <taxon>Actinomycetes</taxon>
        <taxon>Propionibacteriales</taxon>
        <taxon>Nocardioidaceae</taxon>
        <taxon>Nocardioides</taxon>
    </lineage>
</organism>
<dbReference type="SMART" id="SM00862">
    <property type="entry name" value="Trans_reg_C"/>
    <property type="match status" value="1"/>
</dbReference>
<evidence type="ECO:0000256" key="5">
    <source>
        <dbReference type="PROSITE-ProRule" id="PRU01091"/>
    </source>
</evidence>
<keyword evidence="4" id="KW-0804">Transcription</keyword>
<evidence type="ECO:0000313" key="8">
    <source>
        <dbReference type="EMBL" id="MFC6044811.1"/>
    </source>
</evidence>
<sequence>MVLRDAARVEVSILGPVRVSRDGQSVDLGTPRQRTIMAALVLSLGQTVSLDTLVERVWGAAAPATATATLQRYVASLRRVLEPDRAAHEPPSVIVTDGGGYALRLSTAARDVSVLEDAVATARGLLSDVTDMLRPQVTTSAAEEAAARAAEVLQNALGLWRGRPYDELDDDPDASAERARIEDLRISALEMRIVAMLAIGRHAEVVGEVESMTTLHPLRERWWALYAIALVRSGRQGEALEALGTLRSILDEQLGVDPSAPLRDLQTAILRQDETLEWGPIKSGALQSDSGDPAVNESPTTAECVFSGPAPAGSRWPLVGRESELSELNALLARPGRNHATAALITGEAGIGKSRLAHELTRVARHSGYAAIEVHCVERDAPPLWPLRTALTVLADEAQPPDVDPKMTDLEAWGFGAREHVIEALLAASAAKPLLLVVDDVHWADSTTCQFIEELVSRPTSAALAIVLTRRTGAGDDRQMRRLAAAVARNEGVRVDLEGLTLTGAEELVRTVGGGVAADAAQLWDRSRGNPFVLGELALAGGALSGSLIDVVSTQIMTLPAATVTALQAASVIGSPFDVGQLAAVLGRDELETLDVLRTAVCAGLVVEQDLGETSHAFRHPVVGEIVLIEQSHAARCSWHALAARALCERGRLADAEQRARAADHWRQAGRSHAADGWRALLDVAAHARAGFAYAEEVGLLRASAELLALDLDAGAGERFEMLMLIADACRWSGDWHGVSEAVDEAVTIAERLGDDLLGGRAARALADSALWQVRPFGYMHEPTRDYLDRLLRRLDIREVALKCRVQVALAMELHFDSTQTGLIDSLIDDAVRSADATDDLELQLSTYHGAFVATWRPDTLERRAALAKRALHVAERLDDPRARVVAEVLSLMSASELGQVERVRSRLPRVAQLAASRGLIIPEALLGALALGWSALEGDTTAVRTHSARLIAMVAEGRNPNLGPVIGAAVVTAAVLNGDAQAVRRTSDALAPNGQLSSSLFRAGLLVRLGHFDAAHEELAVAEGGLAEHTFMGPVNAALACQLAASLGATQLTEEAYTVLSQHAGRMCSAGPVALLGPADLYLALGAKALGHQGMAETHLADASRIIRTRGLFGLQGLLDEVQNVVHDGPPSPDALPPDESRGRPLGSGAGTRRGLDRR</sequence>